<reference evidence="2" key="1">
    <citation type="submission" date="2024-06" db="EMBL/GenBank/DDBJ databases">
        <title>Draft Genome Sequence of Deinococcus sonorensis Type Strain KR-87, a Biofilm Producing Representative of the Genus Deinococcus.</title>
        <authorList>
            <person name="Boren L.S."/>
            <person name="Grosso R.A."/>
            <person name="Hugenberg-Cox A.N."/>
            <person name="Hill J.T.E."/>
            <person name="Albert C.M."/>
            <person name="Tuohy J.M."/>
        </authorList>
    </citation>
    <scope>NUCLEOTIDE SEQUENCE</scope>
    <source>
        <strain evidence="2">KR-87</strain>
        <plasmid evidence="2">pDson01</plasmid>
    </source>
</reference>
<sequence length="140" mass="14441">MKGFILTALSAVILTGSALAQNADPRMTAVAISAGSDGVSGYQQLYADATWQTIWVPLRAIGGVMPSNMSLQTSGLPDGVSIKITGSKMRGDSLLLTVETKRTSAAKAQPVNSLATITLMSGTSNLTTFQVPVVGVAINK</sequence>
<feature type="chain" id="PRO_5043549101" evidence="1">
    <location>
        <begin position="21"/>
        <end position="140"/>
    </location>
</feature>
<gene>
    <name evidence="2" type="ORF">ABOD76_02745</name>
</gene>
<accession>A0AAU7U5M3</accession>
<feature type="signal peptide" evidence="1">
    <location>
        <begin position="1"/>
        <end position="20"/>
    </location>
</feature>
<organism evidence="2">
    <name type="scientific">Deinococcus sonorensis KR-87</name>
    <dbReference type="NCBI Taxonomy" id="694439"/>
    <lineage>
        <taxon>Bacteria</taxon>
        <taxon>Thermotogati</taxon>
        <taxon>Deinococcota</taxon>
        <taxon>Deinococci</taxon>
        <taxon>Deinococcales</taxon>
        <taxon>Deinococcaceae</taxon>
        <taxon>Deinococcus</taxon>
    </lineage>
</organism>
<evidence type="ECO:0000313" key="2">
    <source>
        <dbReference type="EMBL" id="XBV83621.1"/>
    </source>
</evidence>
<dbReference type="KEGG" id="dsc:ABOD76_02745"/>
<keyword evidence="2" id="KW-0614">Plasmid</keyword>
<evidence type="ECO:0000256" key="1">
    <source>
        <dbReference type="SAM" id="SignalP"/>
    </source>
</evidence>
<dbReference type="RefSeq" id="WP_350241229.1">
    <property type="nucleotide sequence ID" value="NZ_CP158297.1"/>
</dbReference>
<geneLocation type="plasmid" evidence="2">
    <name>pDson01</name>
</geneLocation>
<proteinExistence type="predicted"/>
<keyword evidence="1" id="KW-0732">Signal</keyword>
<name>A0AAU7U5M3_9DEIO</name>
<protein>
    <submittedName>
        <fullName evidence="2">Uncharacterized protein</fullName>
    </submittedName>
</protein>
<dbReference type="AlphaFoldDB" id="A0AAU7U5M3"/>
<dbReference type="EMBL" id="CP158297">
    <property type="protein sequence ID" value="XBV83621.1"/>
    <property type="molecule type" value="Genomic_DNA"/>
</dbReference>